<gene>
    <name evidence="2" type="ORF">HIJ39_10750</name>
</gene>
<protein>
    <submittedName>
        <fullName evidence="2">Uncharacterized protein</fullName>
    </submittedName>
</protein>
<keyword evidence="1" id="KW-0812">Transmembrane</keyword>
<feature type="transmembrane region" description="Helical" evidence="1">
    <location>
        <begin position="12"/>
        <end position="37"/>
    </location>
</feature>
<evidence type="ECO:0000313" key="2">
    <source>
        <dbReference type="EMBL" id="NMP22828.1"/>
    </source>
</evidence>
<accession>A0A7Y0L4B1</accession>
<evidence type="ECO:0000313" key="3">
    <source>
        <dbReference type="Proteomes" id="UP000533476"/>
    </source>
</evidence>
<dbReference type="Proteomes" id="UP000533476">
    <property type="component" value="Unassembled WGS sequence"/>
</dbReference>
<sequence>MCIITSRAGSVSIMGLGLVLVGLMAAALIVAGGQLWMSQQALQDALGNAALVMEQAHQTSAAELVQLVEDNDPQASSVTVLFCQETATGTLDATVSAPVTLTFWAPWMGIKPLQVQAQV</sequence>
<dbReference type="AlphaFoldDB" id="A0A7Y0L4B1"/>
<name>A0A7Y0L4B1_9FIRM</name>
<proteinExistence type="predicted"/>
<organism evidence="2 3">
    <name type="scientific">Sulfobacillus harzensis</name>
    <dbReference type="NCBI Taxonomy" id="2729629"/>
    <lineage>
        <taxon>Bacteria</taxon>
        <taxon>Bacillati</taxon>
        <taxon>Bacillota</taxon>
        <taxon>Clostridia</taxon>
        <taxon>Eubacteriales</taxon>
        <taxon>Clostridiales Family XVII. Incertae Sedis</taxon>
        <taxon>Sulfobacillus</taxon>
    </lineage>
</organism>
<reference evidence="2 3" key="1">
    <citation type="submission" date="2020-04" db="EMBL/GenBank/DDBJ databases">
        <authorList>
            <person name="Zhang R."/>
            <person name="Schippers A."/>
        </authorList>
    </citation>
    <scope>NUCLEOTIDE SEQUENCE [LARGE SCALE GENOMIC DNA]</scope>
    <source>
        <strain evidence="2 3">DSM 109850</strain>
    </source>
</reference>
<comment type="caution">
    <text evidence="2">The sequence shown here is derived from an EMBL/GenBank/DDBJ whole genome shotgun (WGS) entry which is preliminary data.</text>
</comment>
<dbReference type="EMBL" id="JABBVZ010000032">
    <property type="protein sequence ID" value="NMP22828.1"/>
    <property type="molecule type" value="Genomic_DNA"/>
</dbReference>
<keyword evidence="1" id="KW-0472">Membrane</keyword>
<keyword evidence="1" id="KW-1133">Transmembrane helix</keyword>
<keyword evidence="3" id="KW-1185">Reference proteome</keyword>
<dbReference type="RefSeq" id="WP_169099524.1">
    <property type="nucleotide sequence ID" value="NZ_JABBVZ010000032.1"/>
</dbReference>
<evidence type="ECO:0000256" key="1">
    <source>
        <dbReference type="SAM" id="Phobius"/>
    </source>
</evidence>